<sequence>MYSKEEAKKLKEKFWTSFGKFMTLVPNSEGQKINWINYKTGVKHIYFRMEVDNKYAYIYIEISHPDKDLRELMYEQFLTYQTVLHQELAEQWIWDPVYYDIHGKETARISMHLDEKISVFKPEDWPTLISFFKPRIIALDAFWSTAKYGFEIFK</sequence>
<dbReference type="RefSeq" id="WP_380899863.1">
    <property type="nucleotide sequence ID" value="NZ_JBHUEG010000002.1"/>
</dbReference>
<evidence type="ECO:0000313" key="3">
    <source>
        <dbReference type="Proteomes" id="UP001597545"/>
    </source>
</evidence>
<comment type="caution">
    <text evidence="2">The sequence shown here is derived from an EMBL/GenBank/DDBJ whole genome shotgun (WGS) entry which is preliminary data.</text>
</comment>
<gene>
    <name evidence="2" type="ORF">ACFSR5_01195</name>
</gene>
<name>A0ABW5KD44_9SPHI</name>
<proteinExistence type="predicted"/>
<evidence type="ECO:0000259" key="1">
    <source>
        <dbReference type="Pfam" id="PF14088"/>
    </source>
</evidence>
<accession>A0ABW5KD44</accession>
<evidence type="ECO:0000313" key="2">
    <source>
        <dbReference type="EMBL" id="MFD2546253.1"/>
    </source>
</evidence>
<feature type="domain" description="DUF4268" evidence="1">
    <location>
        <begin position="10"/>
        <end position="145"/>
    </location>
</feature>
<dbReference type="Pfam" id="PF14088">
    <property type="entry name" value="DUF4268"/>
    <property type="match status" value="1"/>
</dbReference>
<dbReference type="InterPro" id="IPR025364">
    <property type="entry name" value="DUF4268"/>
</dbReference>
<reference evidence="3" key="1">
    <citation type="journal article" date="2019" name="Int. J. Syst. Evol. Microbiol.">
        <title>The Global Catalogue of Microorganisms (GCM) 10K type strain sequencing project: providing services to taxonomists for standard genome sequencing and annotation.</title>
        <authorList>
            <consortium name="The Broad Institute Genomics Platform"/>
            <consortium name="The Broad Institute Genome Sequencing Center for Infectious Disease"/>
            <person name="Wu L."/>
            <person name="Ma J."/>
        </authorList>
    </citation>
    <scope>NUCLEOTIDE SEQUENCE [LARGE SCALE GENOMIC DNA]</scope>
    <source>
        <strain evidence="3">KCTC 42662</strain>
    </source>
</reference>
<protein>
    <submittedName>
        <fullName evidence="2">DUF4268 domain-containing protein</fullName>
    </submittedName>
</protein>
<organism evidence="2 3">
    <name type="scientific">Sphingobacterium suaedae</name>
    <dbReference type="NCBI Taxonomy" id="1686402"/>
    <lineage>
        <taxon>Bacteria</taxon>
        <taxon>Pseudomonadati</taxon>
        <taxon>Bacteroidota</taxon>
        <taxon>Sphingobacteriia</taxon>
        <taxon>Sphingobacteriales</taxon>
        <taxon>Sphingobacteriaceae</taxon>
        <taxon>Sphingobacterium</taxon>
    </lineage>
</organism>
<dbReference type="EMBL" id="JBHULR010000001">
    <property type="protein sequence ID" value="MFD2546253.1"/>
    <property type="molecule type" value="Genomic_DNA"/>
</dbReference>
<keyword evidence="3" id="KW-1185">Reference proteome</keyword>
<dbReference type="Proteomes" id="UP001597545">
    <property type="component" value="Unassembled WGS sequence"/>
</dbReference>